<gene>
    <name evidence="11" type="ORF">H6X83_12615</name>
</gene>
<dbReference type="CDD" id="cd03214">
    <property type="entry name" value="ABC_Iron-Siderophores_B12_Hemin"/>
    <property type="match status" value="1"/>
</dbReference>
<reference evidence="11 12" key="1">
    <citation type="submission" date="2020-08" db="EMBL/GenBank/DDBJ databases">
        <authorList>
            <person name="Ren C."/>
            <person name="Gu Y."/>
            <person name="Xu Y."/>
        </authorList>
    </citation>
    <scope>NUCLEOTIDE SEQUENCE [LARGE SCALE GENOMIC DNA]</scope>
    <source>
        <strain evidence="11 12">LBM18003</strain>
    </source>
</reference>
<accession>A0A7G9WGD8</accession>
<evidence type="ECO:0000256" key="9">
    <source>
        <dbReference type="ARBA" id="ARBA00023136"/>
    </source>
</evidence>
<proteinExistence type="predicted"/>
<dbReference type="RefSeq" id="WP_212506814.1">
    <property type="nucleotide sequence ID" value="NZ_CP060696.1"/>
</dbReference>
<dbReference type="FunFam" id="3.40.50.300:FF:000134">
    <property type="entry name" value="Iron-enterobactin ABC transporter ATP-binding protein"/>
    <property type="match status" value="1"/>
</dbReference>
<evidence type="ECO:0000256" key="6">
    <source>
        <dbReference type="ARBA" id="ARBA00022840"/>
    </source>
</evidence>
<dbReference type="EMBL" id="CP060696">
    <property type="protein sequence ID" value="QNO17750.1"/>
    <property type="molecule type" value="Genomic_DNA"/>
</dbReference>
<keyword evidence="3" id="KW-1003">Cell membrane</keyword>
<evidence type="ECO:0000256" key="4">
    <source>
        <dbReference type="ARBA" id="ARBA00022496"/>
    </source>
</evidence>
<dbReference type="GO" id="GO:0016887">
    <property type="term" value="F:ATP hydrolysis activity"/>
    <property type="evidence" value="ECO:0007669"/>
    <property type="project" value="InterPro"/>
</dbReference>
<organism evidence="11 12">
    <name type="scientific">Caproicibacterium amylolyticum</name>
    <dbReference type="NCBI Taxonomy" id="2766537"/>
    <lineage>
        <taxon>Bacteria</taxon>
        <taxon>Bacillati</taxon>
        <taxon>Bacillota</taxon>
        <taxon>Clostridia</taxon>
        <taxon>Eubacteriales</taxon>
        <taxon>Oscillospiraceae</taxon>
        <taxon>Caproicibacterium</taxon>
    </lineage>
</organism>
<evidence type="ECO:0000256" key="2">
    <source>
        <dbReference type="ARBA" id="ARBA00022448"/>
    </source>
</evidence>
<sequence length="250" mass="27962">MIELKNLSAGYGGKLVVQNVSCTFARGQVTVLVGPNGCGKTTLLRVLARLLRPESGQVLLEGRAISDFGRTEYARRVSMLPQVRGIPNLPVADFVLHGRFPYLGLSRKPREKDYAVAEDAMHRAGVWEMREKNVAELSGGERQKVYIAMVMAQDTETVLLDEPTTYLDIGRQYEILELVRSLQHSGKTVIVVLHDLPHALEYGDRLMVMDSGQLCMTGSPQEILQSEILNRLFQVKIQRTSDGAYYCTHK</sequence>
<evidence type="ECO:0000259" key="10">
    <source>
        <dbReference type="PROSITE" id="PS50893"/>
    </source>
</evidence>
<feature type="domain" description="ABC transporter" evidence="10">
    <location>
        <begin position="2"/>
        <end position="236"/>
    </location>
</feature>
<dbReference type="InterPro" id="IPR051535">
    <property type="entry name" value="Siderophore_ABC-ATPase"/>
</dbReference>
<dbReference type="AlphaFoldDB" id="A0A7G9WGD8"/>
<dbReference type="PANTHER" id="PTHR42771:SF2">
    <property type="entry name" value="IRON(3+)-HYDROXAMATE IMPORT ATP-BINDING PROTEIN FHUC"/>
    <property type="match status" value="1"/>
</dbReference>
<dbReference type="SUPFAM" id="SSF52540">
    <property type="entry name" value="P-loop containing nucleoside triphosphate hydrolases"/>
    <property type="match status" value="1"/>
</dbReference>
<dbReference type="Gene3D" id="3.40.50.300">
    <property type="entry name" value="P-loop containing nucleotide triphosphate hydrolases"/>
    <property type="match status" value="1"/>
</dbReference>
<keyword evidence="7" id="KW-0408">Iron</keyword>
<keyword evidence="12" id="KW-1185">Reference proteome</keyword>
<dbReference type="Pfam" id="PF00005">
    <property type="entry name" value="ABC_tran"/>
    <property type="match status" value="1"/>
</dbReference>
<keyword evidence="5" id="KW-0547">Nucleotide-binding</keyword>
<evidence type="ECO:0000256" key="5">
    <source>
        <dbReference type="ARBA" id="ARBA00022741"/>
    </source>
</evidence>
<protein>
    <submittedName>
        <fullName evidence="11">ABC transporter ATP-binding protein</fullName>
    </submittedName>
</protein>
<dbReference type="KEGG" id="caml:H6X83_12615"/>
<evidence type="ECO:0000256" key="3">
    <source>
        <dbReference type="ARBA" id="ARBA00022475"/>
    </source>
</evidence>
<evidence type="ECO:0000313" key="12">
    <source>
        <dbReference type="Proteomes" id="UP000516046"/>
    </source>
</evidence>
<evidence type="ECO:0000313" key="11">
    <source>
        <dbReference type="EMBL" id="QNO17750.1"/>
    </source>
</evidence>
<dbReference type="InterPro" id="IPR003593">
    <property type="entry name" value="AAA+_ATPase"/>
</dbReference>
<name>A0A7G9WGD8_9FIRM</name>
<evidence type="ECO:0000256" key="1">
    <source>
        <dbReference type="ARBA" id="ARBA00004202"/>
    </source>
</evidence>
<dbReference type="Proteomes" id="UP000516046">
    <property type="component" value="Chromosome"/>
</dbReference>
<dbReference type="InterPro" id="IPR027417">
    <property type="entry name" value="P-loop_NTPase"/>
</dbReference>
<evidence type="ECO:0000256" key="7">
    <source>
        <dbReference type="ARBA" id="ARBA00023004"/>
    </source>
</evidence>
<dbReference type="SMART" id="SM00382">
    <property type="entry name" value="AAA"/>
    <property type="match status" value="1"/>
</dbReference>
<keyword evidence="2" id="KW-0813">Transport</keyword>
<keyword evidence="6 11" id="KW-0067">ATP-binding</keyword>
<dbReference type="GO" id="GO:0005886">
    <property type="term" value="C:plasma membrane"/>
    <property type="evidence" value="ECO:0007669"/>
    <property type="project" value="UniProtKB-SubCell"/>
</dbReference>
<dbReference type="InterPro" id="IPR003439">
    <property type="entry name" value="ABC_transporter-like_ATP-bd"/>
</dbReference>
<evidence type="ECO:0000256" key="8">
    <source>
        <dbReference type="ARBA" id="ARBA00023065"/>
    </source>
</evidence>
<dbReference type="PANTHER" id="PTHR42771">
    <property type="entry name" value="IRON(3+)-HYDROXAMATE IMPORT ATP-BINDING PROTEIN FHUC"/>
    <property type="match status" value="1"/>
</dbReference>
<keyword evidence="4" id="KW-0410">Iron transport</keyword>
<comment type="subcellular location">
    <subcellularLocation>
        <location evidence="1">Cell membrane</location>
        <topology evidence="1">Peripheral membrane protein</topology>
    </subcellularLocation>
</comment>
<dbReference type="GO" id="GO:0006826">
    <property type="term" value="P:iron ion transport"/>
    <property type="evidence" value="ECO:0007669"/>
    <property type="project" value="UniProtKB-KW"/>
</dbReference>
<dbReference type="PROSITE" id="PS50893">
    <property type="entry name" value="ABC_TRANSPORTER_2"/>
    <property type="match status" value="1"/>
</dbReference>
<dbReference type="GO" id="GO:0005524">
    <property type="term" value="F:ATP binding"/>
    <property type="evidence" value="ECO:0007669"/>
    <property type="project" value="UniProtKB-KW"/>
</dbReference>
<keyword evidence="9" id="KW-0472">Membrane</keyword>
<keyword evidence="8" id="KW-0406">Ion transport</keyword>